<feature type="compositionally biased region" description="Low complexity" evidence="1">
    <location>
        <begin position="186"/>
        <end position="196"/>
    </location>
</feature>
<evidence type="ECO:0000256" key="1">
    <source>
        <dbReference type="SAM" id="MobiDB-lite"/>
    </source>
</evidence>
<dbReference type="PANTHER" id="PTHR46137">
    <property type="entry name" value="OS05G0310600 PROTEIN"/>
    <property type="match status" value="1"/>
</dbReference>
<feature type="region of interest" description="Disordered" evidence="1">
    <location>
        <begin position="186"/>
        <end position="205"/>
    </location>
</feature>
<name>A0A0F7UBK9_NEOCL</name>
<feature type="compositionally biased region" description="Basic and acidic residues" evidence="1">
    <location>
        <begin position="461"/>
        <end position="493"/>
    </location>
</feature>
<gene>
    <name evidence="4" type="ORF">BN1204_030310</name>
</gene>
<feature type="compositionally biased region" description="Basic and acidic residues" evidence="1">
    <location>
        <begin position="595"/>
        <end position="623"/>
    </location>
</feature>
<sequence length="992" mass="106373">MGHPAGSAGEAKREEAEFHSPSSPRSSREVIYRRSTSSSVGASSPSASSRPDRGRGASPQRTFSSFSFASLASAVTSLHRGASSELLPRRARNRSSESVSPSETASLNLPSSPSSSSSSAGECPPISGSREHGGATQEEDKEDSGLADKERGRLDDSRVDDFDMHGALVFDDYDLLNYPPTALSLSMSRASSLSTAPHRKTVQDGTALCPVSAAESARRTGEATDGTVGAPSEEGTRDSPPDSSSRFLTGGGTADCMEDPVGSGGVEGRARQATENAVAEIPIEDDGTSLLVDEAPSITPPDRSDCFRLSSSSLFPFFWSSSSSSSSFPSSSSSSFPSSSSFSPEVRAYSRGNLRGAAAVAAAAVSSLSRDSLGTGEARLLWHPLITRCVYGPLAKARFYLMMHPEEAADAVVVLRLSDFLVRRSLTRIPGDATELEATPTQKRAKKQIEKETEEVDGEEERGRLREGEGESHGEGRSVGDRDGERGADREGRGPSVFERGNVAVDVAAVEMEVLQIYRRKPQGIVILNDLPLSCPAFLRVEDKEAKQAKEKQKKGEAMEERERETREPRGIPTDPSVAQFLPDSSSDSRVAGGEGRRGDGDKGVKASSNREEETTWPRDRGSQRRSVFVPFTRDVFSSPFLHEIATPLGGFSVPSSALSPLKKTRTARPQGAAAENTPGCSPAAAAGSLCCAGAHAEMPAELTEEGKKEIEEEKEVGKEGVGKTVCTEAALAAALEAAREAAARQDGDFESEEARLAAAVQRSRGSSAFRQNFLFEDEVEEKDDEWIDARKQGNNPVVLLVMRRGTDLAQLAELDGIRHACITPIPLQLGDHIYRAIKPRGILSMATHHGIYAGHGRVFHLSGNERQGLWALLANQRSAKVRVTSIRRFMGRGRSALRVKRYKEEQCDHPFTVIQRAEESFVEQSFPSYHLLFNNCEHFAVFCKTGKGKSSQVEKAAVAAMATTSLLVGAGATAGAAALAAAVLERRLRRP</sequence>
<feature type="region of interest" description="Disordered" evidence="1">
    <location>
        <begin position="549"/>
        <end position="623"/>
    </location>
</feature>
<feature type="region of interest" description="Disordered" evidence="1">
    <location>
        <begin position="1"/>
        <end position="61"/>
    </location>
</feature>
<dbReference type="AlphaFoldDB" id="A0A0F7UBK9"/>
<feature type="compositionally biased region" description="Basic and acidic residues" evidence="1">
    <location>
        <begin position="143"/>
        <end position="161"/>
    </location>
</feature>
<evidence type="ECO:0000256" key="2">
    <source>
        <dbReference type="SAM" id="Phobius"/>
    </source>
</evidence>
<keyword evidence="2" id="KW-1133">Transmembrane helix</keyword>
<protein>
    <submittedName>
        <fullName evidence="4">NC domain-containing protein, putative</fullName>
    </submittedName>
</protein>
<dbReference type="PANTHER" id="PTHR46137:SF1">
    <property type="entry name" value="LRAT DOMAIN-CONTAINING PROTEIN"/>
    <property type="match status" value="1"/>
</dbReference>
<reference evidence="4" key="1">
    <citation type="journal article" date="2015" name="PLoS ONE">
        <title>Comprehensive Evaluation of Toxoplasma gondii VEG and Neospora caninum LIV Genomes with Tachyzoite Stage Transcriptome and Proteome Defines Novel Transcript Features.</title>
        <authorList>
            <person name="Ramaprasad A."/>
            <person name="Mourier T."/>
            <person name="Naeem R."/>
            <person name="Malas T.B."/>
            <person name="Moussa E."/>
            <person name="Panigrahi A."/>
            <person name="Vermont S.J."/>
            <person name="Otto T.D."/>
            <person name="Wastling J."/>
            <person name="Pain A."/>
        </authorList>
    </citation>
    <scope>NUCLEOTIDE SEQUENCE</scope>
    <source>
        <strain evidence="4">Liverpool</strain>
    </source>
</reference>
<dbReference type="Pfam" id="PF04970">
    <property type="entry name" value="LRAT"/>
    <property type="match status" value="1"/>
</dbReference>
<dbReference type="EMBL" id="LN714483">
    <property type="protein sequence ID" value="CEL67233.1"/>
    <property type="molecule type" value="Genomic_DNA"/>
</dbReference>
<feature type="region of interest" description="Disordered" evidence="1">
    <location>
        <begin position="212"/>
        <end position="297"/>
    </location>
</feature>
<evidence type="ECO:0000259" key="3">
    <source>
        <dbReference type="PROSITE" id="PS51934"/>
    </source>
</evidence>
<feature type="region of interest" description="Disordered" evidence="1">
    <location>
        <begin position="77"/>
        <end position="161"/>
    </location>
</feature>
<keyword evidence="2" id="KW-0812">Transmembrane</keyword>
<feature type="region of interest" description="Disordered" evidence="1">
    <location>
        <begin position="433"/>
        <end position="497"/>
    </location>
</feature>
<keyword evidence="2" id="KW-0472">Membrane</keyword>
<proteinExistence type="predicted"/>
<feature type="compositionally biased region" description="Basic and acidic residues" evidence="1">
    <location>
        <begin position="549"/>
        <end position="570"/>
    </location>
</feature>
<evidence type="ECO:0000313" key="4">
    <source>
        <dbReference type="EMBL" id="CEL67233.1"/>
    </source>
</evidence>
<accession>A0A0F7UBK9</accession>
<feature type="compositionally biased region" description="Low complexity" evidence="1">
    <location>
        <begin position="33"/>
        <end position="49"/>
    </location>
</feature>
<dbReference type="InterPro" id="IPR007053">
    <property type="entry name" value="LRAT_dom"/>
</dbReference>
<feature type="compositionally biased region" description="Low complexity" evidence="1">
    <location>
        <begin position="96"/>
        <end position="119"/>
    </location>
</feature>
<dbReference type="PROSITE" id="PS51934">
    <property type="entry name" value="LRAT"/>
    <property type="match status" value="1"/>
</dbReference>
<feature type="domain" description="LRAT" evidence="3">
    <location>
        <begin position="839"/>
        <end position="953"/>
    </location>
</feature>
<dbReference type="Gene3D" id="3.90.1720.10">
    <property type="entry name" value="endopeptidase domain like (from Nostoc punctiforme)"/>
    <property type="match status" value="1"/>
</dbReference>
<feature type="transmembrane region" description="Helical" evidence="2">
    <location>
        <begin position="958"/>
        <end position="985"/>
    </location>
</feature>
<organism evidence="4">
    <name type="scientific">Neospora caninum (strain Liverpool)</name>
    <dbReference type="NCBI Taxonomy" id="572307"/>
    <lineage>
        <taxon>Eukaryota</taxon>
        <taxon>Sar</taxon>
        <taxon>Alveolata</taxon>
        <taxon>Apicomplexa</taxon>
        <taxon>Conoidasida</taxon>
        <taxon>Coccidia</taxon>
        <taxon>Eucoccidiorida</taxon>
        <taxon>Eimeriorina</taxon>
        <taxon>Sarcocystidae</taxon>
        <taxon>Neospora</taxon>
    </lineage>
</organism>